<dbReference type="Proteomes" id="UP000011761">
    <property type="component" value="Unassembled WGS sequence"/>
</dbReference>
<dbReference type="CDD" id="cd12148">
    <property type="entry name" value="fungal_TF_MHR"/>
    <property type="match status" value="1"/>
</dbReference>
<keyword evidence="8" id="KW-1185">Reference proteome</keyword>
<name>M2N0V9_BAUPA</name>
<dbReference type="InterPro" id="IPR001138">
    <property type="entry name" value="Zn2Cys6_DnaBD"/>
</dbReference>
<dbReference type="EMBL" id="KB445554">
    <property type="protein sequence ID" value="EMC97558.1"/>
    <property type="molecule type" value="Genomic_DNA"/>
</dbReference>
<evidence type="ECO:0000313" key="7">
    <source>
        <dbReference type="EMBL" id="EMC97558.1"/>
    </source>
</evidence>
<dbReference type="GO" id="GO:0006351">
    <property type="term" value="P:DNA-templated transcription"/>
    <property type="evidence" value="ECO:0007669"/>
    <property type="project" value="InterPro"/>
</dbReference>
<keyword evidence="3" id="KW-0805">Transcription regulation</keyword>
<dbReference type="Gene3D" id="4.10.240.10">
    <property type="entry name" value="Zn(2)-C6 fungal-type DNA-binding domain"/>
    <property type="match status" value="1"/>
</dbReference>
<dbReference type="GO" id="GO:0000981">
    <property type="term" value="F:DNA-binding transcription factor activity, RNA polymerase II-specific"/>
    <property type="evidence" value="ECO:0007669"/>
    <property type="project" value="InterPro"/>
</dbReference>
<dbReference type="eggNOG" id="ENOG502QVV0">
    <property type="taxonomic scope" value="Eukaryota"/>
</dbReference>
<feature type="non-terminal residue" evidence="7">
    <location>
        <position position="624"/>
    </location>
</feature>
<accession>M2N0V9</accession>
<dbReference type="PANTHER" id="PTHR47338">
    <property type="entry name" value="ZN(II)2CYS6 TRANSCRIPTION FACTOR (EUROFUNG)-RELATED"/>
    <property type="match status" value="1"/>
</dbReference>
<evidence type="ECO:0000256" key="2">
    <source>
        <dbReference type="ARBA" id="ARBA00022723"/>
    </source>
</evidence>
<dbReference type="GO" id="GO:0008270">
    <property type="term" value="F:zinc ion binding"/>
    <property type="evidence" value="ECO:0007669"/>
    <property type="project" value="InterPro"/>
</dbReference>
<dbReference type="Pfam" id="PF04082">
    <property type="entry name" value="Fungal_trans"/>
    <property type="match status" value="1"/>
</dbReference>
<dbReference type="InterPro" id="IPR007219">
    <property type="entry name" value="XnlR_reg_dom"/>
</dbReference>
<evidence type="ECO:0000256" key="4">
    <source>
        <dbReference type="ARBA" id="ARBA00023163"/>
    </source>
</evidence>
<dbReference type="AlphaFoldDB" id="M2N0V9"/>
<dbReference type="PANTHER" id="PTHR47338:SF4">
    <property type="entry name" value="ZN(II)2CYS6 TRANSCRIPTION FACTOR (EUROFUNG)"/>
    <property type="match status" value="1"/>
</dbReference>
<keyword evidence="4" id="KW-0804">Transcription</keyword>
<dbReference type="SMART" id="SM00066">
    <property type="entry name" value="GAL4"/>
    <property type="match status" value="1"/>
</dbReference>
<dbReference type="STRING" id="717646.M2N0V9"/>
<dbReference type="Pfam" id="PF00172">
    <property type="entry name" value="Zn_clus"/>
    <property type="match status" value="1"/>
</dbReference>
<proteinExistence type="predicted"/>
<dbReference type="CDD" id="cd00067">
    <property type="entry name" value="GAL4"/>
    <property type="match status" value="1"/>
</dbReference>
<organism evidence="7 8">
    <name type="scientific">Baudoinia panamericana (strain UAMH 10762)</name>
    <name type="common">Angels' share fungus</name>
    <name type="synonym">Baudoinia compniacensis (strain UAMH 10762)</name>
    <dbReference type="NCBI Taxonomy" id="717646"/>
    <lineage>
        <taxon>Eukaryota</taxon>
        <taxon>Fungi</taxon>
        <taxon>Dikarya</taxon>
        <taxon>Ascomycota</taxon>
        <taxon>Pezizomycotina</taxon>
        <taxon>Dothideomycetes</taxon>
        <taxon>Dothideomycetidae</taxon>
        <taxon>Mycosphaerellales</taxon>
        <taxon>Teratosphaeriaceae</taxon>
        <taxon>Baudoinia</taxon>
    </lineage>
</organism>
<dbReference type="RefSeq" id="XP_007675504.1">
    <property type="nucleotide sequence ID" value="XM_007677314.1"/>
</dbReference>
<dbReference type="InterPro" id="IPR036864">
    <property type="entry name" value="Zn2-C6_fun-type_DNA-bd_sf"/>
</dbReference>
<dbReference type="HOGENOM" id="CLU_008471_2_0_1"/>
<evidence type="ECO:0000256" key="1">
    <source>
        <dbReference type="ARBA" id="ARBA00004123"/>
    </source>
</evidence>
<dbReference type="OMA" id="NSPLIEW"/>
<dbReference type="SMART" id="SM00906">
    <property type="entry name" value="Fungal_trans"/>
    <property type="match status" value="1"/>
</dbReference>
<dbReference type="GO" id="GO:0003677">
    <property type="term" value="F:DNA binding"/>
    <property type="evidence" value="ECO:0007669"/>
    <property type="project" value="InterPro"/>
</dbReference>
<dbReference type="PROSITE" id="PS50048">
    <property type="entry name" value="ZN2_CY6_FUNGAL_2"/>
    <property type="match status" value="1"/>
</dbReference>
<keyword evidence="5" id="KW-0539">Nucleus</keyword>
<evidence type="ECO:0000259" key="6">
    <source>
        <dbReference type="PROSITE" id="PS50048"/>
    </source>
</evidence>
<protein>
    <recommendedName>
        <fullName evidence="6">Zn(2)-C6 fungal-type domain-containing protein</fullName>
    </recommendedName>
</protein>
<evidence type="ECO:0000313" key="8">
    <source>
        <dbReference type="Proteomes" id="UP000011761"/>
    </source>
</evidence>
<dbReference type="SUPFAM" id="SSF57701">
    <property type="entry name" value="Zn2/Cys6 DNA-binding domain"/>
    <property type="match status" value="1"/>
</dbReference>
<dbReference type="KEGG" id="bcom:BAUCODRAFT_69220"/>
<dbReference type="OrthoDB" id="197068at2759"/>
<keyword evidence="2" id="KW-0479">Metal-binding</keyword>
<feature type="domain" description="Zn(2)-C6 fungal-type" evidence="6">
    <location>
        <begin position="40"/>
        <end position="70"/>
    </location>
</feature>
<evidence type="ECO:0000256" key="5">
    <source>
        <dbReference type="ARBA" id="ARBA00023242"/>
    </source>
</evidence>
<reference evidence="7 8" key="1">
    <citation type="journal article" date="2012" name="PLoS Pathog.">
        <title>Diverse lifestyles and strategies of plant pathogenesis encoded in the genomes of eighteen Dothideomycetes fungi.</title>
        <authorList>
            <person name="Ohm R.A."/>
            <person name="Feau N."/>
            <person name="Henrissat B."/>
            <person name="Schoch C.L."/>
            <person name="Horwitz B.A."/>
            <person name="Barry K.W."/>
            <person name="Condon B.J."/>
            <person name="Copeland A.C."/>
            <person name="Dhillon B."/>
            <person name="Glaser F."/>
            <person name="Hesse C.N."/>
            <person name="Kosti I."/>
            <person name="LaButti K."/>
            <person name="Lindquist E.A."/>
            <person name="Lucas S."/>
            <person name="Salamov A.A."/>
            <person name="Bradshaw R.E."/>
            <person name="Ciuffetti L."/>
            <person name="Hamelin R.C."/>
            <person name="Kema G.H.J."/>
            <person name="Lawrence C."/>
            <person name="Scott J.A."/>
            <person name="Spatafora J.W."/>
            <person name="Turgeon B.G."/>
            <person name="de Wit P.J.G.M."/>
            <person name="Zhong S."/>
            <person name="Goodwin S.B."/>
            <person name="Grigoriev I.V."/>
        </authorList>
    </citation>
    <scope>NUCLEOTIDE SEQUENCE [LARGE SCALE GENOMIC DNA]</scope>
    <source>
        <strain evidence="7 8">UAMH 10762</strain>
    </source>
</reference>
<dbReference type="GO" id="GO:0005634">
    <property type="term" value="C:nucleus"/>
    <property type="evidence" value="ECO:0007669"/>
    <property type="project" value="UniProtKB-SubCell"/>
</dbReference>
<comment type="subcellular location">
    <subcellularLocation>
        <location evidence="1">Nucleus</location>
    </subcellularLocation>
</comment>
<sequence length="624" mass="68357">MATGLHPGSVDAFETISRPLVGIDRLPVRRLSDQPKEAMNCKSCRKRKIKCNRVRPSCEACQVFKCPCIYDATPRKRGPKTDVLEALLKRVNGLEKRLKDEGPSEAKNDGGVAAESAAQTLATESDTNGKGQAVDDLSGSLASDIEAQSLPSGRSAKVAAADPAKAPSDSLPVGDALVDAYFTRLHGKPFYILDEPATRQRMQKGQLPQFLLHAIYAISSIHVPRSTSDDGATGIRGLEYAHQARRAIDVDEPTIENVQALLLLAMAAFQDGKGKRSYMLLSHAISMALALSLHRELPAQLRVSWSEREGRRRLLWSCWLMDRFTVSGSKRPSLISDDCIHLRVPAWAPPGVQSRCDGNYFPSSTSFPNAVGMGNAGQGSGAVLVEIVRILGLTNRYLAAGGVKGDSHFPWHAQSTLSKIRSDLDYWAANNQDSFASLEALFRQPECSTLVLSKLVYHLIHCLVYRPFLPVDLTELSGTGQHQSWQIEATNLCFLHANAITELVEIGNGATMDWPAFVGYCVCTAGTIHVHGAHYMSHHHGNLFSNSSDYLQREMAQLSALRSLWAGVHHQGETLQNVYASHSQLVRSLAANPIRFSPVFQTEDFFDRYPGAYIDGAHVSFADI</sequence>
<gene>
    <name evidence="7" type="ORF">BAUCODRAFT_69220</name>
</gene>
<evidence type="ECO:0000256" key="3">
    <source>
        <dbReference type="ARBA" id="ARBA00023015"/>
    </source>
</evidence>
<dbReference type="GeneID" id="19116508"/>
<dbReference type="InterPro" id="IPR050815">
    <property type="entry name" value="TF_fung"/>
</dbReference>